<dbReference type="AlphaFoldDB" id="B7C759"/>
<accession>B7C759</accession>
<organism evidence="4 5">
    <name type="scientific">Holdemanella biformis DSM 3989</name>
    <dbReference type="NCBI Taxonomy" id="518637"/>
    <lineage>
        <taxon>Bacteria</taxon>
        <taxon>Bacillati</taxon>
        <taxon>Bacillota</taxon>
        <taxon>Erysipelotrichia</taxon>
        <taxon>Erysipelotrichales</taxon>
        <taxon>Erysipelotrichaceae</taxon>
        <taxon>Holdemanella</taxon>
    </lineage>
</organism>
<evidence type="ECO:0000313" key="4">
    <source>
        <dbReference type="EMBL" id="EEC91384.1"/>
    </source>
</evidence>
<keyword evidence="5" id="KW-1185">Reference proteome</keyword>
<dbReference type="GO" id="GO:0046872">
    <property type="term" value="F:metal ion binding"/>
    <property type="evidence" value="ECO:0007669"/>
    <property type="project" value="UniProtKB-KW"/>
</dbReference>
<dbReference type="PANTHER" id="PTHR11845">
    <property type="entry name" value="5'-DEOXYNUCLEOTIDASE HDDC2"/>
    <property type="match status" value="1"/>
</dbReference>
<comment type="caution">
    <text evidence="4">The sequence shown here is derived from an EMBL/GenBank/DDBJ whole genome shotgun (WGS) entry which is preliminary data.</text>
</comment>
<dbReference type="GO" id="GO:0005737">
    <property type="term" value="C:cytoplasm"/>
    <property type="evidence" value="ECO:0007669"/>
    <property type="project" value="TreeGrafter"/>
</dbReference>
<evidence type="ECO:0000256" key="2">
    <source>
        <dbReference type="ARBA" id="ARBA00022801"/>
    </source>
</evidence>
<keyword evidence="1" id="KW-0479">Metal-binding</keyword>
<reference evidence="4 5" key="1">
    <citation type="submission" date="2008-11" db="EMBL/GenBank/DDBJ databases">
        <title>Draft genome sequence of Eubacterium biforme (DSM 3989).</title>
        <authorList>
            <person name="Sudarsanam P."/>
            <person name="Ley R."/>
            <person name="Guruge J."/>
            <person name="Turnbaugh P.J."/>
            <person name="Mahowald M."/>
            <person name="Liep D."/>
            <person name="Gordon J."/>
        </authorList>
    </citation>
    <scope>NUCLEOTIDE SEQUENCE [LARGE SCALE GENOMIC DNA]</scope>
    <source>
        <strain evidence="4 5">DSM 3989</strain>
    </source>
</reference>
<dbReference type="InterPro" id="IPR006674">
    <property type="entry name" value="HD_domain"/>
</dbReference>
<evidence type="ECO:0000313" key="5">
    <source>
        <dbReference type="Proteomes" id="UP000004315"/>
    </source>
</evidence>
<dbReference type="HOGENOM" id="CLU_039453_5_1_9"/>
<evidence type="ECO:0000256" key="1">
    <source>
        <dbReference type="ARBA" id="ARBA00022723"/>
    </source>
</evidence>
<dbReference type="SUPFAM" id="SSF109604">
    <property type="entry name" value="HD-domain/PDEase-like"/>
    <property type="match status" value="1"/>
</dbReference>
<dbReference type="Proteomes" id="UP000004315">
    <property type="component" value="Unassembled WGS sequence"/>
</dbReference>
<name>B7C759_9FIRM</name>
<dbReference type="PANTHER" id="PTHR11845:SF13">
    <property type="entry name" value="5'-DEOXYNUCLEOTIDASE HDDC2"/>
    <property type="match status" value="1"/>
</dbReference>
<dbReference type="GO" id="GO:0002953">
    <property type="term" value="F:5'-deoxynucleotidase activity"/>
    <property type="evidence" value="ECO:0007669"/>
    <property type="project" value="InterPro"/>
</dbReference>
<proteinExistence type="predicted"/>
<protein>
    <recommendedName>
        <fullName evidence="3">HD domain-containing protein</fullName>
    </recommendedName>
</protein>
<gene>
    <name evidence="4" type="ORF">EUBIFOR_00006</name>
</gene>
<sequence length="210" mass="24714">MNPGLFVCYNGFGDSMERIEKQMEFILEIDKEKQIKRKTLQSNGKDFEDDAQHAWHMAIMTLLLNEYANEEIDVLKTISMLLIHDLVEIDAGDTYAYDSQGLKTQSTREAKAANRIFNLLPEDQAKKMFDLWNEFEERKTAEAKFARVLDNFQPVMLNAATDGRMWVENGVHLEQILKRNEKTHEGSEVLWMYMYEHFIMPNVEKKRIKR</sequence>
<keyword evidence="2" id="KW-0378">Hydrolase</keyword>
<dbReference type="Gene3D" id="1.10.3210.10">
    <property type="entry name" value="Hypothetical protein af1432"/>
    <property type="match status" value="1"/>
</dbReference>
<dbReference type="eggNOG" id="COG1896">
    <property type="taxonomic scope" value="Bacteria"/>
</dbReference>
<dbReference type="InterPro" id="IPR039356">
    <property type="entry name" value="YfbR/HDDC2"/>
</dbReference>
<dbReference type="Pfam" id="PF13023">
    <property type="entry name" value="HD_3"/>
    <property type="match status" value="1"/>
</dbReference>
<evidence type="ECO:0000259" key="3">
    <source>
        <dbReference type="Pfam" id="PF13023"/>
    </source>
</evidence>
<dbReference type="STRING" id="518637.EUBIFOR_00006"/>
<dbReference type="EMBL" id="ABYT01000004">
    <property type="protein sequence ID" value="EEC91384.1"/>
    <property type="molecule type" value="Genomic_DNA"/>
</dbReference>
<feature type="domain" description="HD" evidence="3">
    <location>
        <begin position="29"/>
        <end position="191"/>
    </location>
</feature>